<dbReference type="GO" id="GO:0016832">
    <property type="term" value="F:aldehyde-lyase activity"/>
    <property type="evidence" value="ECO:0007669"/>
    <property type="project" value="InterPro"/>
</dbReference>
<dbReference type="InterPro" id="IPR005593">
    <property type="entry name" value="Xul5P/Fru6P_PKetolase"/>
</dbReference>
<protein>
    <recommendedName>
        <fullName evidence="1">Xylulose 5-phosphate/Fructose 6-phosphate phosphoketolase N-terminal domain-containing protein</fullName>
    </recommendedName>
</protein>
<dbReference type="PANTHER" id="PTHR31273">
    <property type="entry name" value="PHOSPHOKETOLASE-RELATED"/>
    <property type="match status" value="1"/>
</dbReference>
<dbReference type="EMBL" id="CABFNB010000111">
    <property type="protein sequence ID" value="VTZ62697.1"/>
    <property type="molecule type" value="Genomic_DNA"/>
</dbReference>
<dbReference type="AlphaFoldDB" id="A0A508WZP3"/>
<sequence length="104" mass="11336">MVGDGEAETGPLATGWHGNKFLNPARDGCFLPILHLNGYKIANPCFLARVAKEELQKLFEGMGSARFSWKAMIPPAYIGNSRARSTQRLPMSDAFRPTPASTAI</sequence>
<dbReference type="SUPFAM" id="SSF52518">
    <property type="entry name" value="Thiamin diphosphate-binding fold (THDP-binding)"/>
    <property type="match status" value="1"/>
</dbReference>
<reference evidence="2" key="1">
    <citation type="submission" date="2019-06" db="EMBL/GenBank/DDBJ databases">
        <authorList>
            <person name="Le Quere A."/>
            <person name="Colella S."/>
        </authorList>
    </citation>
    <scope>NUCLEOTIDE SEQUENCE</scope>
    <source>
        <strain evidence="2">EmedicaeMD41</strain>
    </source>
</reference>
<dbReference type="Proteomes" id="UP000507954">
    <property type="component" value="Unassembled WGS sequence"/>
</dbReference>
<evidence type="ECO:0000313" key="2">
    <source>
        <dbReference type="EMBL" id="VTZ62697.1"/>
    </source>
</evidence>
<evidence type="ECO:0000259" key="1">
    <source>
        <dbReference type="Pfam" id="PF09364"/>
    </source>
</evidence>
<accession>A0A508WZP3</accession>
<dbReference type="InterPro" id="IPR018970">
    <property type="entry name" value="Xul5P/Fru6P_PKetolase_N"/>
</dbReference>
<dbReference type="Pfam" id="PF09364">
    <property type="entry name" value="XFP_N"/>
    <property type="match status" value="1"/>
</dbReference>
<dbReference type="InterPro" id="IPR029061">
    <property type="entry name" value="THDP-binding"/>
</dbReference>
<dbReference type="PANTHER" id="PTHR31273:SF0">
    <property type="entry name" value="PHOSPHOKETOLASE-RELATED"/>
    <property type="match status" value="1"/>
</dbReference>
<name>A0A508WZP3_9HYPH</name>
<gene>
    <name evidence="2" type="ORF">EMEDMD4_440011</name>
</gene>
<feature type="domain" description="Xylulose 5-phosphate/Fructose 6-phosphate phosphoketolase N-terminal" evidence="1">
    <location>
        <begin position="1"/>
        <end position="65"/>
    </location>
</feature>
<dbReference type="GO" id="GO:0005975">
    <property type="term" value="P:carbohydrate metabolic process"/>
    <property type="evidence" value="ECO:0007669"/>
    <property type="project" value="InterPro"/>
</dbReference>
<dbReference type="Gene3D" id="3.40.50.970">
    <property type="match status" value="1"/>
</dbReference>
<organism evidence="2">
    <name type="scientific">Sinorhizobium medicae</name>
    <dbReference type="NCBI Taxonomy" id="110321"/>
    <lineage>
        <taxon>Bacteria</taxon>
        <taxon>Pseudomonadati</taxon>
        <taxon>Pseudomonadota</taxon>
        <taxon>Alphaproteobacteria</taxon>
        <taxon>Hyphomicrobiales</taxon>
        <taxon>Rhizobiaceae</taxon>
        <taxon>Sinorhizobium/Ensifer group</taxon>
        <taxon>Sinorhizobium</taxon>
    </lineage>
</organism>
<proteinExistence type="predicted"/>